<dbReference type="PANTHER" id="PTHR23514">
    <property type="entry name" value="BYPASS OF STOP CODON PROTEIN 6"/>
    <property type="match status" value="1"/>
</dbReference>
<evidence type="ECO:0000256" key="4">
    <source>
        <dbReference type="ARBA" id="ARBA00022692"/>
    </source>
</evidence>
<dbReference type="Proteomes" id="UP000823910">
    <property type="component" value="Unassembled WGS sequence"/>
</dbReference>
<dbReference type="AlphaFoldDB" id="A0A9D2SHE2"/>
<evidence type="ECO:0000256" key="6">
    <source>
        <dbReference type="ARBA" id="ARBA00023136"/>
    </source>
</evidence>
<protein>
    <submittedName>
        <fullName evidence="8">MFS transporter</fullName>
    </submittedName>
</protein>
<evidence type="ECO:0000256" key="5">
    <source>
        <dbReference type="ARBA" id="ARBA00022989"/>
    </source>
</evidence>
<dbReference type="Gene3D" id="1.20.1250.20">
    <property type="entry name" value="MFS general substrate transporter like domains"/>
    <property type="match status" value="1"/>
</dbReference>
<dbReference type="PANTHER" id="PTHR23514:SF3">
    <property type="entry name" value="BYPASS OF STOP CODON PROTEIN 6"/>
    <property type="match status" value="1"/>
</dbReference>
<evidence type="ECO:0000256" key="1">
    <source>
        <dbReference type="ARBA" id="ARBA00004651"/>
    </source>
</evidence>
<keyword evidence="3" id="KW-0813">Transport</keyword>
<sequence length="406" mass="42401">MIHLLLAVIYLSFISLGLPDSLLGSAWPVIYGELDVPVSFAGIISMIIACGTIVSSLFSDRLTRSLGTGRVTAISVAMTALALFGFSISPSFVFLCLWAVPYGLGAGSVDASLNNFVALHFSSRHMSWLHCMWGVGASAGPFIMGHALTSGQGWTSGYRAISLIQICLTAVLVVSLPLWKAKAGTAAVPDGAPSASDGQPEDDAPLSLKQVLALPKAKAAAAAFFCYCALEQTAGLWSGTYLTLSRGVPAETAASWASLFYLGITIGRGAGGFLSGAFSDRQMVRLGQTVTACGILILLLPIGNTAALAGLILIGLGCAPIYPSMIHSTPVHFGAARSQAVIGIEMATAYVGTCLMPPLFGWLAGHVSPGLFPFYLILLLLLMAASHEALWRRKPGVRKCCVGESM</sequence>
<gene>
    <name evidence="8" type="ORF">H9704_04090</name>
</gene>
<reference evidence="8" key="1">
    <citation type="journal article" date="2021" name="PeerJ">
        <title>Extensive microbial diversity within the chicken gut microbiome revealed by metagenomics and culture.</title>
        <authorList>
            <person name="Gilroy R."/>
            <person name="Ravi A."/>
            <person name="Getino M."/>
            <person name="Pursley I."/>
            <person name="Horton D.L."/>
            <person name="Alikhan N.F."/>
            <person name="Baker D."/>
            <person name="Gharbi K."/>
            <person name="Hall N."/>
            <person name="Watson M."/>
            <person name="Adriaenssens E.M."/>
            <person name="Foster-Nyarko E."/>
            <person name="Jarju S."/>
            <person name="Secka A."/>
            <person name="Antonio M."/>
            <person name="Oren A."/>
            <person name="Chaudhuri R.R."/>
            <person name="La Ragione R."/>
            <person name="Hildebrand F."/>
            <person name="Pallen M.J."/>
        </authorList>
    </citation>
    <scope>NUCLEOTIDE SEQUENCE</scope>
    <source>
        <strain evidence="8">CHK180-15479</strain>
    </source>
</reference>
<keyword evidence="5 7" id="KW-1133">Transmembrane helix</keyword>
<feature type="transmembrane region" description="Helical" evidence="7">
    <location>
        <begin position="372"/>
        <end position="390"/>
    </location>
</feature>
<organism evidence="8 9">
    <name type="scientific">Candidatus Enterocloster excrementipullorum</name>
    <dbReference type="NCBI Taxonomy" id="2838559"/>
    <lineage>
        <taxon>Bacteria</taxon>
        <taxon>Bacillati</taxon>
        <taxon>Bacillota</taxon>
        <taxon>Clostridia</taxon>
        <taxon>Lachnospirales</taxon>
        <taxon>Lachnospiraceae</taxon>
        <taxon>Enterocloster</taxon>
    </lineage>
</organism>
<feature type="transmembrane region" description="Helical" evidence="7">
    <location>
        <begin position="71"/>
        <end position="100"/>
    </location>
</feature>
<dbReference type="SUPFAM" id="SSF103473">
    <property type="entry name" value="MFS general substrate transporter"/>
    <property type="match status" value="1"/>
</dbReference>
<comment type="caution">
    <text evidence="8">The sequence shown here is derived from an EMBL/GenBank/DDBJ whole genome shotgun (WGS) entry which is preliminary data.</text>
</comment>
<feature type="transmembrane region" description="Helical" evidence="7">
    <location>
        <begin position="127"/>
        <end position="148"/>
    </location>
</feature>
<evidence type="ECO:0000313" key="9">
    <source>
        <dbReference type="Proteomes" id="UP000823910"/>
    </source>
</evidence>
<dbReference type="EMBL" id="DWWT01000017">
    <property type="protein sequence ID" value="HJC05319.1"/>
    <property type="molecule type" value="Genomic_DNA"/>
</dbReference>
<keyword evidence="4 7" id="KW-0812">Transmembrane</keyword>
<evidence type="ECO:0000256" key="7">
    <source>
        <dbReference type="SAM" id="Phobius"/>
    </source>
</evidence>
<dbReference type="GO" id="GO:0005886">
    <property type="term" value="C:plasma membrane"/>
    <property type="evidence" value="ECO:0007669"/>
    <property type="project" value="UniProtKB-SubCell"/>
</dbReference>
<evidence type="ECO:0000313" key="8">
    <source>
        <dbReference type="EMBL" id="HJC05319.1"/>
    </source>
</evidence>
<reference evidence="8" key="2">
    <citation type="submission" date="2021-04" db="EMBL/GenBank/DDBJ databases">
        <authorList>
            <person name="Gilroy R."/>
        </authorList>
    </citation>
    <scope>NUCLEOTIDE SEQUENCE</scope>
    <source>
        <strain evidence="8">CHK180-15479</strain>
    </source>
</reference>
<accession>A0A9D2SHE2</accession>
<comment type="similarity">
    <text evidence="2">Belongs to the major facilitator superfamily.</text>
</comment>
<feature type="transmembrane region" description="Helical" evidence="7">
    <location>
        <begin position="40"/>
        <end position="59"/>
    </location>
</feature>
<dbReference type="InterPro" id="IPR011701">
    <property type="entry name" value="MFS"/>
</dbReference>
<feature type="transmembrane region" description="Helical" evidence="7">
    <location>
        <begin position="160"/>
        <end position="179"/>
    </location>
</feature>
<evidence type="ECO:0000256" key="3">
    <source>
        <dbReference type="ARBA" id="ARBA00022448"/>
    </source>
</evidence>
<dbReference type="GO" id="GO:0022857">
    <property type="term" value="F:transmembrane transporter activity"/>
    <property type="evidence" value="ECO:0007669"/>
    <property type="project" value="InterPro"/>
</dbReference>
<feature type="transmembrane region" description="Helical" evidence="7">
    <location>
        <begin position="253"/>
        <end position="271"/>
    </location>
</feature>
<evidence type="ECO:0000256" key="2">
    <source>
        <dbReference type="ARBA" id="ARBA00008335"/>
    </source>
</evidence>
<name>A0A9D2SHE2_9FIRM</name>
<proteinExistence type="inferred from homology"/>
<comment type="subcellular location">
    <subcellularLocation>
        <location evidence="1">Cell membrane</location>
        <topology evidence="1">Multi-pass membrane protein</topology>
    </subcellularLocation>
</comment>
<dbReference type="InterPro" id="IPR036259">
    <property type="entry name" value="MFS_trans_sf"/>
</dbReference>
<dbReference type="InterPro" id="IPR051788">
    <property type="entry name" value="MFS_Transporter"/>
</dbReference>
<dbReference type="Pfam" id="PF07690">
    <property type="entry name" value="MFS_1"/>
    <property type="match status" value="1"/>
</dbReference>
<keyword evidence="6 7" id="KW-0472">Membrane</keyword>